<dbReference type="Proteomes" id="UP000619545">
    <property type="component" value="Unassembled WGS sequence"/>
</dbReference>
<dbReference type="GeneID" id="1478154"/>
<organism evidence="1 2">
    <name type="scientific">Methanopyrus kandleri</name>
    <dbReference type="NCBI Taxonomy" id="2320"/>
    <lineage>
        <taxon>Archaea</taxon>
        <taxon>Methanobacteriati</taxon>
        <taxon>Methanobacteriota</taxon>
        <taxon>Methanomada group</taxon>
        <taxon>Methanopyri</taxon>
        <taxon>Methanopyrales</taxon>
        <taxon>Methanopyraceae</taxon>
        <taxon>Methanopyrus</taxon>
    </lineage>
</organism>
<protein>
    <submittedName>
        <fullName evidence="1">Uncharacterized protein</fullName>
    </submittedName>
</protein>
<accession>A0A832WN89</accession>
<evidence type="ECO:0000313" key="2">
    <source>
        <dbReference type="Proteomes" id="UP000619545"/>
    </source>
</evidence>
<dbReference type="AlphaFoldDB" id="A0A832WN89"/>
<reference evidence="1" key="1">
    <citation type="journal article" date="2020" name="bioRxiv">
        <title>A rank-normalized archaeal taxonomy based on genome phylogeny resolves widespread incomplete and uneven classifications.</title>
        <authorList>
            <person name="Rinke C."/>
            <person name="Chuvochina M."/>
            <person name="Mussig A.J."/>
            <person name="Chaumeil P.-A."/>
            <person name="Waite D.W."/>
            <person name="Whitman W.B."/>
            <person name="Parks D.H."/>
            <person name="Hugenholtz P."/>
        </authorList>
    </citation>
    <scope>NUCLEOTIDE SEQUENCE</scope>
    <source>
        <strain evidence="1">UBA8853</strain>
    </source>
</reference>
<gene>
    <name evidence="1" type="ORF">HA336_07375</name>
</gene>
<comment type="caution">
    <text evidence="1">The sequence shown here is derived from an EMBL/GenBank/DDBJ whole genome shotgun (WGS) entry which is preliminary data.</text>
</comment>
<sequence>MDVLDELYLRFREAVEVAGHSEIPSQFLQHWVARTLEDALEVVGDLCPGDVMLEVGVGSEVGTFQDRPRRIDILVRDRVIIETKRPGELNSGGRLEEARDQLLRYFAYLVKERDVRPEDVLAVLTDGKIVVYYEVEKEELVQEGPKKLDRSEFRRMIKTILRRIGEDPRPLELSRTSVELNPTAVVQWIETWKEVRELLERVKKELTGDGRSERPRGPLL</sequence>
<evidence type="ECO:0000313" key="1">
    <source>
        <dbReference type="EMBL" id="HII71032.1"/>
    </source>
</evidence>
<name>A0A832WN89_9EURY</name>
<dbReference type="EMBL" id="DUJS01000005">
    <property type="protein sequence ID" value="HII71032.1"/>
    <property type="molecule type" value="Genomic_DNA"/>
</dbReference>
<proteinExistence type="predicted"/>
<dbReference type="RefSeq" id="WP_011019927.1">
    <property type="nucleotide sequence ID" value="NZ_DUJS01000005.1"/>
</dbReference>